<accession>A0A0L0G0S4</accession>
<reference evidence="3 4" key="1">
    <citation type="submission" date="2011-02" db="EMBL/GenBank/DDBJ databases">
        <title>The Genome Sequence of Sphaeroforma arctica JP610.</title>
        <authorList>
            <consortium name="The Broad Institute Genome Sequencing Platform"/>
            <person name="Russ C."/>
            <person name="Cuomo C."/>
            <person name="Young S.K."/>
            <person name="Zeng Q."/>
            <person name="Gargeya S."/>
            <person name="Alvarado L."/>
            <person name="Berlin A."/>
            <person name="Chapman S.B."/>
            <person name="Chen Z."/>
            <person name="Freedman E."/>
            <person name="Gellesch M."/>
            <person name="Goldberg J."/>
            <person name="Griggs A."/>
            <person name="Gujja S."/>
            <person name="Heilman E."/>
            <person name="Heiman D."/>
            <person name="Howarth C."/>
            <person name="Mehta T."/>
            <person name="Neiman D."/>
            <person name="Pearson M."/>
            <person name="Roberts A."/>
            <person name="Saif S."/>
            <person name="Shea T."/>
            <person name="Shenoy N."/>
            <person name="Sisk P."/>
            <person name="Stolte C."/>
            <person name="Sykes S."/>
            <person name="White J."/>
            <person name="Yandava C."/>
            <person name="Burger G."/>
            <person name="Gray M.W."/>
            <person name="Holland P.W.H."/>
            <person name="King N."/>
            <person name="Lang F.B.F."/>
            <person name="Roger A.J."/>
            <person name="Ruiz-Trillo I."/>
            <person name="Haas B."/>
            <person name="Nusbaum C."/>
            <person name="Birren B."/>
        </authorList>
    </citation>
    <scope>NUCLEOTIDE SEQUENCE [LARGE SCALE GENOMIC DNA]</scope>
    <source>
        <strain evidence="3 4">JP610</strain>
    </source>
</reference>
<organism evidence="3 4">
    <name type="scientific">Sphaeroforma arctica JP610</name>
    <dbReference type="NCBI Taxonomy" id="667725"/>
    <lineage>
        <taxon>Eukaryota</taxon>
        <taxon>Ichthyosporea</taxon>
        <taxon>Ichthyophonida</taxon>
        <taxon>Sphaeroforma</taxon>
    </lineage>
</organism>
<feature type="transmembrane region" description="Helical" evidence="2">
    <location>
        <begin position="6"/>
        <end position="24"/>
    </location>
</feature>
<protein>
    <submittedName>
        <fullName evidence="3">Uncharacterized protein</fullName>
    </submittedName>
</protein>
<feature type="region of interest" description="Disordered" evidence="1">
    <location>
        <begin position="146"/>
        <end position="169"/>
    </location>
</feature>
<keyword evidence="2" id="KW-1133">Transmembrane helix</keyword>
<dbReference type="RefSeq" id="XP_014156338.1">
    <property type="nucleotide sequence ID" value="XM_014300863.1"/>
</dbReference>
<proteinExistence type="predicted"/>
<dbReference type="GeneID" id="25905790"/>
<sequence length="169" mass="18436">MGVLGWAVMMFGLVCVCIAYLRHFNLKSTDEHEAIPMDNLSNTHHRAQRSDYPHTDHAQHPDYLQQPGHLQRPGNLSPATGRSRQSSRSPSPMFGGHSPDAQRSHRINMPLLSNAEAMALDAAGAGESVDGLSAYSGAHRHFTAEDLGNDEDELDEAGNNDGARLLSNR</sequence>
<name>A0A0L0G0S4_9EUKA</name>
<feature type="compositionally biased region" description="Low complexity" evidence="1">
    <location>
        <begin position="82"/>
        <end position="92"/>
    </location>
</feature>
<evidence type="ECO:0000256" key="2">
    <source>
        <dbReference type="SAM" id="Phobius"/>
    </source>
</evidence>
<keyword evidence="2" id="KW-0472">Membrane</keyword>
<gene>
    <name evidence="3" type="ORF">SARC_05286</name>
</gene>
<keyword evidence="2" id="KW-0812">Transmembrane</keyword>
<dbReference type="AlphaFoldDB" id="A0A0L0G0S4"/>
<dbReference type="EMBL" id="KQ241928">
    <property type="protein sequence ID" value="KNC82436.1"/>
    <property type="molecule type" value="Genomic_DNA"/>
</dbReference>
<evidence type="ECO:0000256" key="1">
    <source>
        <dbReference type="SAM" id="MobiDB-lite"/>
    </source>
</evidence>
<feature type="compositionally biased region" description="Acidic residues" evidence="1">
    <location>
        <begin position="147"/>
        <end position="158"/>
    </location>
</feature>
<feature type="region of interest" description="Disordered" evidence="1">
    <location>
        <begin position="45"/>
        <end position="104"/>
    </location>
</feature>
<evidence type="ECO:0000313" key="4">
    <source>
        <dbReference type="Proteomes" id="UP000054560"/>
    </source>
</evidence>
<dbReference type="Proteomes" id="UP000054560">
    <property type="component" value="Unassembled WGS sequence"/>
</dbReference>
<keyword evidence="4" id="KW-1185">Reference proteome</keyword>
<evidence type="ECO:0000313" key="3">
    <source>
        <dbReference type="EMBL" id="KNC82436.1"/>
    </source>
</evidence>
<feature type="compositionally biased region" description="Basic and acidic residues" evidence="1">
    <location>
        <begin position="48"/>
        <end position="60"/>
    </location>
</feature>